<protein>
    <submittedName>
        <fullName evidence="2">Dihydrofolate reductase</fullName>
    </submittedName>
</protein>
<feature type="domain" description="Bacterial bifunctional deaminase-reductase C-terminal" evidence="1">
    <location>
        <begin position="4"/>
        <end position="184"/>
    </location>
</feature>
<dbReference type="Proteomes" id="UP000236754">
    <property type="component" value="Unassembled WGS sequence"/>
</dbReference>
<dbReference type="GO" id="GO:0008703">
    <property type="term" value="F:5-amino-6-(5-phosphoribosylamino)uracil reductase activity"/>
    <property type="evidence" value="ECO:0007669"/>
    <property type="project" value="InterPro"/>
</dbReference>
<keyword evidence="3" id="KW-1185">Reference proteome</keyword>
<name>A0A1H5YZN7_9ACTN</name>
<dbReference type="InterPro" id="IPR024072">
    <property type="entry name" value="DHFR-like_dom_sf"/>
</dbReference>
<dbReference type="OrthoDB" id="7342392at2"/>
<accession>A0A1H5YZN7</accession>
<dbReference type="Pfam" id="PF01872">
    <property type="entry name" value="RibD_C"/>
    <property type="match status" value="1"/>
</dbReference>
<dbReference type="Gene3D" id="3.40.430.10">
    <property type="entry name" value="Dihydrofolate Reductase, subunit A"/>
    <property type="match status" value="1"/>
</dbReference>
<dbReference type="RefSeq" id="WP_103885517.1">
    <property type="nucleotide sequence ID" value="NZ_FNVU01000004.1"/>
</dbReference>
<gene>
    <name evidence="2" type="ORF">SAMN05216223_104227</name>
</gene>
<organism evidence="2 3">
    <name type="scientific">Actinacidiphila yanglinensis</name>
    <dbReference type="NCBI Taxonomy" id="310779"/>
    <lineage>
        <taxon>Bacteria</taxon>
        <taxon>Bacillati</taxon>
        <taxon>Actinomycetota</taxon>
        <taxon>Actinomycetes</taxon>
        <taxon>Kitasatosporales</taxon>
        <taxon>Streptomycetaceae</taxon>
        <taxon>Actinacidiphila</taxon>
    </lineage>
</organism>
<sequence>MGELTVTEFMTVDGVAQAPGGPEEDPTEDFAHGGWQAPLWDEEAGGLVFEQAKGMDALLLGRRTYDIFAGYWPTAPAEMDFTRLLNRVPKYVATRTLADPLDWAGSHVLDGTLAGAVAGLKERYGRVHVIGSLNLLQSLLAERLVDRLNLWMYPVVLGRGKRVFEGGAVPSELRLTTSRVFANGSLQLEYTLGGEPAVGDFTDPDAAP</sequence>
<reference evidence="2 3" key="1">
    <citation type="submission" date="2016-10" db="EMBL/GenBank/DDBJ databases">
        <authorList>
            <person name="de Groot N.N."/>
        </authorList>
    </citation>
    <scope>NUCLEOTIDE SEQUENCE [LARGE SCALE GENOMIC DNA]</scope>
    <source>
        <strain evidence="2 3">CGMCC 4.2023</strain>
    </source>
</reference>
<evidence type="ECO:0000259" key="1">
    <source>
        <dbReference type="Pfam" id="PF01872"/>
    </source>
</evidence>
<dbReference type="GO" id="GO:0009231">
    <property type="term" value="P:riboflavin biosynthetic process"/>
    <property type="evidence" value="ECO:0007669"/>
    <property type="project" value="InterPro"/>
</dbReference>
<proteinExistence type="predicted"/>
<evidence type="ECO:0000313" key="2">
    <source>
        <dbReference type="EMBL" id="SEG29372.1"/>
    </source>
</evidence>
<dbReference type="EMBL" id="FNVU01000004">
    <property type="protein sequence ID" value="SEG29372.1"/>
    <property type="molecule type" value="Genomic_DNA"/>
</dbReference>
<dbReference type="AlphaFoldDB" id="A0A1H5YZN7"/>
<dbReference type="PANTHER" id="PTHR38011:SF2">
    <property type="entry name" value="BIFUNCTIONAL DEAMINASE-REDUCTASE DOMAIN PROTEIN"/>
    <property type="match status" value="1"/>
</dbReference>
<evidence type="ECO:0000313" key="3">
    <source>
        <dbReference type="Proteomes" id="UP000236754"/>
    </source>
</evidence>
<dbReference type="SUPFAM" id="SSF53597">
    <property type="entry name" value="Dihydrofolate reductase-like"/>
    <property type="match status" value="1"/>
</dbReference>
<dbReference type="InterPro" id="IPR050765">
    <property type="entry name" value="Riboflavin_Biosynth_HTPR"/>
</dbReference>
<dbReference type="InterPro" id="IPR002734">
    <property type="entry name" value="RibDG_C"/>
</dbReference>
<dbReference type="PANTHER" id="PTHR38011">
    <property type="entry name" value="DIHYDROFOLATE REDUCTASE FAMILY PROTEIN (AFU_ORTHOLOGUE AFUA_8G06820)"/>
    <property type="match status" value="1"/>
</dbReference>